<comment type="caution">
    <text evidence="2">The sequence shown here is derived from an EMBL/GenBank/DDBJ whole genome shotgun (WGS) entry which is preliminary data.</text>
</comment>
<feature type="domain" description="Apple" evidence="1">
    <location>
        <begin position="2"/>
        <end position="49"/>
    </location>
</feature>
<dbReference type="EMBL" id="JANJYI010000006">
    <property type="protein sequence ID" value="KAK2644249.1"/>
    <property type="molecule type" value="Genomic_DNA"/>
</dbReference>
<dbReference type="Pfam" id="PF08276">
    <property type="entry name" value="PAN_2"/>
    <property type="match status" value="1"/>
</dbReference>
<name>A0AAD9WUF5_9ROSI</name>
<evidence type="ECO:0000313" key="3">
    <source>
        <dbReference type="Proteomes" id="UP001280121"/>
    </source>
</evidence>
<sequence length="73" mass="8454">MVKLPDFTERTFAPKDKCRELSLSNCSYIAYDCDAGIGCMSWRDNLTDVQQFYSKGIDFYIQVAHSELDKQDM</sequence>
<proteinExistence type="predicted"/>
<evidence type="ECO:0000313" key="2">
    <source>
        <dbReference type="EMBL" id="KAK2644249.1"/>
    </source>
</evidence>
<gene>
    <name evidence="2" type="ORF">Ddye_019444</name>
</gene>
<dbReference type="AlphaFoldDB" id="A0AAD9WUF5"/>
<keyword evidence="3" id="KW-1185">Reference proteome</keyword>
<organism evidence="2 3">
    <name type="scientific">Dipteronia dyeriana</name>
    <dbReference type="NCBI Taxonomy" id="168575"/>
    <lineage>
        <taxon>Eukaryota</taxon>
        <taxon>Viridiplantae</taxon>
        <taxon>Streptophyta</taxon>
        <taxon>Embryophyta</taxon>
        <taxon>Tracheophyta</taxon>
        <taxon>Spermatophyta</taxon>
        <taxon>Magnoliopsida</taxon>
        <taxon>eudicotyledons</taxon>
        <taxon>Gunneridae</taxon>
        <taxon>Pentapetalae</taxon>
        <taxon>rosids</taxon>
        <taxon>malvids</taxon>
        <taxon>Sapindales</taxon>
        <taxon>Sapindaceae</taxon>
        <taxon>Hippocastanoideae</taxon>
        <taxon>Acereae</taxon>
        <taxon>Dipteronia</taxon>
    </lineage>
</organism>
<dbReference type="Proteomes" id="UP001280121">
    <property type="component" value="Unassembled WGS sequence"/>
</dbReference>
<dbReference type="InterPro" id="IPR003609">
    <property type="entry name" value="Pan_app"/>
</dbReference>
<protein>
    <recommendedName>
        <fullName evidence="1">Apple domain-containing protein</fullName>
    </recommendedName>
</protein>
<reference evidence="2" key="1">
    <citation type="journal article" date="2023" name="Plant J.">
        <title>Genome sequences and population genomics provide insights into the demographic history, inbreeding, and mutation load of two 'living fossil' tree species of Dipteronia.</title>
        <authorList>
            <person name="Feng Y."/>
            <person name="Comes H.P."/>
            <person name="Chen J."/>
            <person name="Zhu S."/>
            <person name="Lu R."/>
            <person name="Zhang X."/>
            <person name="Li P."/>
            <person name="Qiu J."/>
            <person name="Olsen K.M."/>
            <person name="Qiu Y."/>
        </authorList>
    </citation>
    <scope>NUCLEOTIDE SEQUENCE</scope>
    <source>
        <strain evidence="2">KIB01</strain>
    </source>
</reference>
<accession>A0AAD9WUF5</accession>
<evidence type="ECO:0000259" key="1">
    <source>
        <dbReference type="Pfam" id="PF08276"/>
    </source>
</evidence>